<evidence type="ECO:0000313" key="4">
    <source>
        <dbReference type="Proteomes" id="UP000192936"/>
    </source>
</evidence>
<dbReference type="AlphaFoldDB" id="A0A1X7DID7"/>
<reference evidence="3 4" key="1">
    <citation type="submission" date="2017-04" db="EMBL/GenBank/DDBJ databases">
        <authorList>
            <person name="Afonso C.L."/>
            <person name="Miller P.J."/>
            <person name="Scott M.A."/>
            <person name="Spackman E."/>
            <person name="Goraichik I."/>
            <person name="Dimitrov K.M."/>
            <person name="Suarez D.L."/>
            <person name="Swayne D.E."/>
        </authorList>
    </citation>
    <scope>NUCLEOTIDE SEQUENCE [LARGE SCALE GENOMIC DNA]</scope>
    <source>
        <strain evidence="3 4">A2P</strain>
    </source>
</reference>
<dbReference type="GO" id="GO:0005856">
    <property type="term" value="C:cytoskeleton"/>
    <property type="evidence" value="ECO:0007669"/>
    <property type="project" value="TreeGrafter"/>
</dbReference>
<dbReference type="OrthoDB" id="5291399at2"/>
<dbReference type="SUPFAM" id="SSF53639">
    <property type="entry name" value="AraD/HMP-PK domain-like"/>
    <property type="match status" value="1"/>
</dbReference>
<comment type="similarity">
    <text evidence="1">Belongs to the aldolase class II family.</text>
</comment>
<dbReference type="PANTHER" id="PTHR10672">
    <property type="entry name" value="ADDUCIN"/>
    <property type="match status" value="1"/>
</dbReference>
<name>A0A1X7DID7_9PROT</name>
<gene>
    <name evidence="3" type="ORF">SAMN02982917_0588</name>
</gene>
<dbReference type="Pfam" id="PF00596">
    <property type="entry name" value="Aldolase_II"/>
    <property type="match status" value="1"/>
</dbReference>
<protein>
    <submittedName>
        <fullName evidence="3">Ribulose-5-phosphate 4-epimerase/Fuculose-1-phosphate aldolase</fullName>
    </submittedName>
</protein>
<dbReference type="EMBL" id="FXAK01000001">
    <property type="protein sequence ID" value="SMF16165.1"/>
    <property type="molecule type" value="Genomic_DNA"/>
</dbReference>
<accession>A0A1X7DID7</accession>
<dbReference type="InterPro" id="IPR001303">
    <property type="entry name" value="Aldolase_II/adducin_N"/>
</dbReference>
<evidence type="ECO:0000259" key="2">
    <source>
        <dbReference type="SMART" id="SM01007"/>
    </source>
</evidence>
<organism evidence="3 4">
    <name type="scientific">Azospirillum oryzae</name>
    <dbReference type="NCBI Taxonomy" id="286727"/>
    <lineage>
        <taxon>Bacteria</taxon>
        <taxon>Pseudomonadati</taxon>
        <taxon>Pseudomonadota</taxon>
        <taxon>Alphaproteobacteria</taxon>
        <taxon>Rhodospirillales</taxon>
        <taxon>Azospirillaceae</taxon>
        <taxon>Azospirillum</taxon>
    </lineage>
</organism>
<dbReference type="Proteomes" id="UP000192936">
    <property type="component" value="Unassembled WGS sequence"/>
</dbReference>
<sequence length="263" mass="29085">MIAATLKANAAHAPHATRDCSDVEWKVRTDLAAAYRLFDRLGMTDLIYTHMSARIPDTPDHFLINPYGLMFHEVTPDNLVKVDIDGNLVDGRDGDAINPAGFTIHSAVHHARPDVGAVIHLHTDAGMAVSAQADGLLPITQHSLRWYNRLAYHTYEGIALDLAERERLVADLGSHHSMILRNHGLLTVGQDVAEAAVLMYYLEQACKQQIMAMAGGRPLIYPLPEVCEHTALQYERAYPRAGVLEWDALLRWLDSTSGPVGPR</sequence>
<evidence type="ECO:0000256" key="1">
    <source>
        <dbReference type="ARBA" id="ARBA00037961"/>
    </source>
</evidence>
<dbReference type="PANTHER" id="PTHR10672:SF3">
    <property type="entry name" value="PROTEIN HU-LI TAI SHAO"/>
    <property type="match status" value="1"/>
</dbReference>
<dbReference type="SMART" id="SM01007">
    <property type="entry name" value="Aldolase_II"/>
    <property type="match status" value="1"/>
</dbReference>
<evidence type="ECO:0000313" key="3">
    <source>
        <dbReference type="EMBL" id="SMF16165.1"/>
    </source>
</evidence>
<dbReference type="InterPro" id="IPR051017">
    <property type="entry name" value="Aldolase-II_Adducin_sf"/>
</dbReference>
<dbReference type="STRING" id="286727.SAMN02982917_0588"/>
<dbReference type="GO" id="GO:0051015">
    <property type="term" value="F:actin filament binding"/>
    <property type="evidence" value="ECO:0007669"/>
    <property type="project" value="TreeGrafter"/>
</dbReference>
<proteinExistence type="inferred from homology"/>
<dbReference type="Gene3D" id="3.40.225.10">
    <property type="entry name" value="Class II aldolase/adducin N-terminal domain"/>
    <property type="match status" value="1"/>
</dbReference>
<feature type="domain" description="Class II aldolase/adducin N-terminal" evidence="2">
    <location>
        <begin position="29"/>
        <end position="210"/>
    </location>
</feature>
<dbReference type="InterPro" id="IPR036409">
    <property type="entry name" value="Aldolase_II/adducin_N_sf"/>
</dbReference>
<dbReference type="RefSeq" id="WP_085082107.1">
    <property type="nucleotide sequence ID" value="NZ_FXAK01000001.1"/>
</dbReference>
<dbReference type="NCBIfam" id="NF005451">
    <property type="entry name" value="PRK07044.1"/>
    <property type="match status" value="1"/>
</dbReference>